<dbReference type="SUPFAM" id="SSF55681">
    <property type="entry name" value="Class II aaRS and biotin synthetases"/>
    <property type="match status" value="1"/>
</dbReference>
<dbReference type="InterPro" id="IPR045864">
    <property type="entry name" value="aa-tRNA-synth_II/BPL/LPL"/>
</dbReference>
<gene>
    <name evidence="2" type="ORF">BBOMB_0525</name>
</gene>
<dbReference type="InterPro" id="IPR004143">
    <property type="entry name" value="BPL_LPL_catalytic"/>
</dbReference>
<proteinExistence type="predicted"/>
<keyword evidence="3" id="KW-1185">Reference proteome</keyword>
<dbReference type="Proteomes" id="UP000028730">
    <property type="component" value="Unassembled WGS sequence"/>
</dbReference>
<reference evidence="2 3" key="1">
    <citation type="journal article" date="2014" name="Appl. Environ. Microbiol.">
        <title>Genomic encyclopedia of type strains of the genus Bifidobacterium.</title>
        <authorList>
            <person name="Milani C."/>
            <person name="Lugli G.A."/>
            <person name="Duranti S."/>
            <person name="Turroni F."/>
            <person name="Bottacini F."/>
            <person name="Mangifesta M."/>
            <person name="Sanchez B."/>
            <person name="Viappiani A."/>
            <person name="Mancabelli L."/>
            <person name="Taminiau B."/>
            <person name="Delcenserie V."/>
            <person name="Barrangou R."/>
            <person name="Margolles A."/>
            <person name="van Sinderen D."/>
            <person name="Ventura M."/>
        </authorList>
    </citation>
    <scope>NUCLEOTIDE SEQUENCE [LARGE SCALE GENOMIC DNA]</scope>
    <source>
        <strain evidence="2 3">DSM 19703</strain>
    </source>
</reference>
<dbReference type="PANTHER" id="PTHR12835:SF5">
    <property type="entry name" value="BIOTIN--PROTEIN LIGASE"/>
    <property type="match status" value="1"/>
</dbReference>
<name>A0A080N2H3_9BIFI</name>
<comment type="caution">
    <text evidence="2">The sequence shown here is derived from an EMBL/GenBank/DDBJ whole genome shotgun (WGS) entry which is preliminary data.</text>
</comment>
<dbReference type="PANTHER" id="PTHR12835">
    <property type="entry name" value="BIOTIN PROTEIN LIGASE"/>
    <property type="match status" value="1"/>
</dbReference>
<protein>
    <submittedName>
        <fullName evidence="2">Biotin-(Acetyl-CoA carboxylase) ligase</fullName>
    </submittedName>
</protein>
<dbReference type="GO" id="GO:0004077">
    <property type="term" value="F:biotin--[biotin carboxyl-carrier protein] ligase activity"/>
    <property type="evidence" value="ECO:0007669"/>
    <property type="project" value="TreeGrafter"/>
</dbReference>
<dbReference type="AlphaFoldDB" id="A0A080N2H3"/>
<dbReference type="Pfam" id="PF03099">
    <property type="entry name" value="BPL_LplA_LipB"/>
    <property type="match status" value="1"/>
</dbReference>
<organism evidence="2 3">
    <name type="scientific">Bifidobacterium bombi DSM 19703</name>
    <dbReference type="NCBI Taxonomy" id="1341695"/>
    <lineage>
        <taxon>Bacteria</taxon>
        <taxon>Bacillati</taxon>
        <taxon>Actinomycetota</taxon>
        <taxon>Actinomycetes</taxon>
        <taxon>Bifidobacteriales</taxon>
        <taxon>Bifidobacteriaceae</taxon>
        <taxon>Bifidobacterium</taxon>
    </lineage>
</organism>
<dbReference type="STRING" id="1341695.BBOMB_0525"/>
<dbReference type="Gene3D" id="2.30.30.100">
    <property type="match status" value="1"/>
</dbReference>
<keyword evidence="2" id="KW-0436">Ligase</keyword>
<accession>A0A080N2H3</accession>
<dbReference type="eggNOG" id="COG0340">
    <property type="taxonomic scope" value="Bacteria"/>
</dbReference>
<evidence type="ECO:0000313" key="3">
    <source>
        <dbReference type="Proteomes" id="UP000028730"/>
    </source>
</evidence>
<evidence type="ECO:0000259" key="1">
    <source>
        <dbReference type="Pfam" id="PF03099"/>
    </source>
</evidence>
<evidence type="ECO:0000313" key="2">
    <source>
        <dbReference type="EMBL" id="KFF31188.1"/>
    </source>
</evidence>
<dbReference type="RefSeq" id="WP_052377359.1">
    <property type="nucleotide sequence ID" value="NZ_ATLK01000001.1"/>
</dbReference>
<feature type="domain" description="BPL/LPL catalytic" evidence="1">
    <location>
        <begin position="84"/>
        <end position="201"/>
    </location>
</feature>
<dbReference type="Gene3D" id="3.30.930.10">
    <property type="entry name" value="Bira Bifunctional Protein, Domain 2"/>
    <property type="match status" value="1"/>
</dbReference>
<dbReference type="GO" id="GO:0005737">
    <property type="term" value="C:cytoplasm"/>
    <property type="evidence" value="ECO:0007669"/>
    <property type="project" value="TreeGrafter"/>
</dbReference>
<dbReference type="EMBL" id="ATLK01000001">
    <property type="protein sequence ID" value="KFF31188.1"/>
    <property type="molecule type" value="Genomic_DNA"/>
</dbReference>
<sequence length="325" mass="35117">MIRVYHEGQNERQGALPRSSALSAVCILESVDSSNTYLANAIANCAYNDARQKVAHMADEPDWHRVSGHCGEVGEWESNPTMALVIPESQTAGRGRLERTWYDHRGQSFLASWALAVPTNLLLGSRRGWLPMAVGMAVRDGLIDVLNSCGATPISDGDVSSPLTLKWPNDIFCDGKKLGGILCEAVPVDEQWSVLVAGLGLNLFIPESDLPIAQSTSLQLDYDGLPDFLYLRRRLVEVISDGIGREFSALFQDAGRACGDLRDRMVRCSWTLGRRVRVEPIGGIPVEGEAVGIGSDASIEIVDDGGHHLRVSSGDVGVLPTPGAR</sequence>